<keyword evidence="2" id="KW-1185">Reference proteome</keyword>
<evidence type="ECO:0000313" key="1">
    <source>
        <dbReference type="EMBL" id="KAJ7336939.1"/>
    </source>
</evidence>
<proteinExistence type="predicted"/>
<dbReference type="EMBL" id="JARIHO010000030">
    <property type="protein sequence ID" value="KAJ7336939.1"/>
    <property type="molecule type" value="Genomic_DNA"/>
</dbReference>
<feature type="non-terminal residue" evidence="1">
    <location>
        <position position="1"/>
    </location>
</feature>
<reference evidence="1" key="1">
    <citation type="submission" date="2023-03" db="EMBL/GenBank/DDBJ databases">
        <title>Massive genome expansion in bonnet fungi (Mycena s.s.) driven by repeated elements and novel gene families across ecological guilds.</title>
        <authorList>
            <consortium name="Lawrence Berkeley National Laboratory"/>
            <person name="Harder C.B."/>
            <person name="Miyauchi S."/>
            <person name="Viragh M."/>
            <person name="Kuo A."/>
            <person name="Thoen E."/>
            <person name="Andreopoulos B."/>
            <person name="Lu D."/>
            <person name="Skrede I."/>
            <person name="Drula E."/>
            <person name="Henrissat B."/>
            <person name="Morin E."/>
            <person name="Kohler A."/>
            <person name="Barry K."/>
            <person name="LaButti K."/>
            <person name="Morin E."/>
            <person name="Salamov A."/>
            <person name="Lipzen A."/>
            <person name="Mereny Z."/>
            <person name="Hegedus B."/>
            <person name="Baldrian P."/>
            <person name="Stursova M."/>
            <person name="Weitz H."/>
            <person name="Taylor A."/>
            <person name="Grigoriev I.V."/>
            <person name="Nagy L.G."/>
            <person name="Martin F."/>
            <person name="Kauserud H."/>
        </authorList>
    </citation>
    <scope>NUCLEOTIDE SEQUENCE</scope>
    <source>
        <strain evidence="1">CBHHK002</strain>
    </source>
</reference>
<accession>A0AAD6ZT64</accession>
<organism evidence="1 2">
    <name type="scientific">Mycena albidolilacea</name>
    <dbReference type="NCBI Taxonomy" id="1033008"/>
    <lineage>
        <taxon>Eukaryota</taxon>
        <taxon>Fungi</taxon>
        <taxon>Dikarya</taxon>
        <taxon>Basidiomycota</taxon>
        <taxon>Agaricomycotina</taxon>
        <taxon>Agaricomycetes</taxon>
        <taxon>Agaricomycetidae</taxon>
        <taxon>Agaricales</taxon>
        <taxon>Marasmiineae</taxon>
        <taxon>Mycenaceae</taxon>
        <taxon>Mycena</taxon>
    </lineage>
</organism>
<comment type="caution">
    <text evidence="1">The sequence shown here is derived from an EMBL/GenBank/DDBJ whole genome shotgun (WGS) entry which is preliminary data.</text>
</comment>
<protein>
    <submittedName>
        <fullName evidence="1">Uncharacterized protein</fullName>
    </submittedName>
</protein>
<evidence type="ECO:0000313" key="2">
    <source>
        <dbReference type="Proteomes" id="UP001218218"/>
    </source>
</evidence>
<dbReference type="AlphaFoldDB" id="A0AAD6ZT64"/>
<name>A0AAD6ZT64_9AGAR</name>
<dbReference type="Proteomes" id="UP001218218">
    <property type="component" value="Unassembled WGS sequence"/>
</dbReference>
<feature type="non-terminal residue" evidence="1">
    <location>
        <position position="130"/>
    </location>
</feature>
<gene>
    <name evidence="1" type="ORF">DFH08DRAFT_648889</name>
</gene>
<sequence length="130" mass="15356">HTFSYKKSKKTAASDSVRTYSYYCAQNEDEVQKLHLHAQAHKRRARMKMDQFLCQGTLQITVDDDQLHVPLRLKLKHHLAHLHYVDMSVSQSIKDLVENMKNDTAANIWTHVIRENRHTEITEKQVYALW</sequence>